<evidence type="ECO:0000313" key="2">
    <source>
        <dbReference type="EMBL" id="MBJ2259937.1"/>
    </source>
</evidence>
<gene>
    <name evidence="2" type="ORF">JFT45_25900</name>
</gene>
<reference evidence="2" key="1">
    <citation type="submission" date="2020-12" db="EMBL/GenBank/DDBJ databases">
        <title>Antibiotic resistance and phylogeny of Pseudomonas spp. isolated over three decades from chicken meat in the Norwegian food chain.</title>
        <authorList>
            <person name="Moen B."/>
        </authorList>
    </citation>
    <scope>NUCLEOTIDE SEQUENCE</scope>
    <source>
        <strain evidence="2">MF6762</strain>
    </source>
</reference>
<organism evidence="2 3">
    <name type="scientific">Pseudomonas psychrophila</name>
    <dbReference type="NCBI Taxonomy" id="122355"/>
    <lineage>
        <taxon>Bacteria</taxon>
        <taxon>Pseudomonadati</taxon>
        <taxon>Pseudomonadota</taxon>
        <taxon>Gammaproteobacteria</taxon>
        <taxon>Pseudomonadales</taxon>
        <taxon>Pseudomonadaceae</taxon>
        <taxon>Pseudomonas</taxon>
    </lineage>
</organism>
<feature type="region of interest" description="Disordered" evidence="1">
    <location>
        <begin position="331"/>
        <end position="352"/>
    </location>
</feature>
<dbReference type="Proteomes" id="UP000658390">
    <property type="component" value="Unassembled WGS sequence"/>
</dbReference>
<dbReference type="EMBL" id="JAEKCZ010000041">
    <property type="protein sequence ID" value="MBJ2259937.1"/>
    <property type="molecule type" value="Genomic_DNA"/>
</dbReference>
<protein>
    <submittedName>
        <fullName evidence="2">Uncharacterized protein</fullName>
    </submittedName>
</protein>
<name>A0A8I1KCU3_9PSED</name>
<proteinExistence type="predicted"/>
<evidence type="ECO:0000256" key="1">
    <source>
        <dbReference type="SAM" id="MobiDB-lite"/>
    </source>
</evidence>
<accession>A0A8I1KCU3</accession>
<evidence type="ECO:0000313" key="3">
    <source>
        <dbReference type="Proteomes" id="UP000658390"/>
    </source>
</evidence>
<sequence>MPLYLDDEFIETFVYEEVAVALWAIHLHVEDVAVTPTLALRLIRQYLQPLIPPEHWHVLNQKQPVTWNRIWMISSELASVLGRSNDPLLFEVQLAVELIHSHTTLPPREYTFATVIEVTYFLSMCGQLKIPVQSQIRPDREQRIDLFNFCSLCWRQPLPGRKLCAHHAPSTPLMAEGADKRAAAARYKSGVRQKEQFDKAVNRILTKEVTEFHEGLFTPVVLLPEQGIAAWVAERRPLLWQLLGVRQQEFNDDNAVGVLLDLLHSPDGLPAKAQQIYRLINQHLHKHPLLIWPMLIRAEGWHRCREEVRGQWGGKRSGAGRPVPQVIAQQATSPCTDQQPGAARGCADHKFQ</sequence>
<comment type="caution">
    <text evidence="2">The sequence shown here is derived from an EMBL/GenBank/DDBJ whole genome shotgun (WGS) entry which is preliminary data.</text>
</comment>
<dbReference type="RefSeq" id="WP_011013236.1">
    <property type="nucleotide sequence ID" value="NZ_JAEKCZ010000041.1"/>
</dbReference>
<dbReference type="AlphaFoldDB" id="A0A8I1KCU3"/>